<protein>
    <submittedName>
        <fullName evidence="1">Uncharacterized protein</fullName>
    </submittedName>
</protein>
<proteinExistence type="predicted"/>
<keyword evidence="2" id="KW-1185">Reference proteome</keyword>
<reference evidence="1" key="2">
    <citation type="submission" date="2025-09" db="UniProtKB">
        <authorList>
            <consortium name="Ensembl"/>
        </authorList>
    </citation>
    <scope>IDENTIFICATION</scope>
</reference>
<sequence length="101" mass="10415">MGRDTFHCPRLLQAPSSLALDTARDPGAATASLGTLCQGLPTLPGMDFPLLSNLTLLSGTPHCTDTLARCGLSGGIWLRGKAAASLHSSHSPVQILLPKAV</sequence>
<dbReference type="Proteomes" id="UP000694560">
    <property type="component" value="Unplaced"/>
</dbReference>
<dbReference type="OrthoDB" id="10258914at2759"/>
<dbReference type="Ensembl" id="ENSMCST00000020383.1">
    <property type="protein sequence ID" value="ENSMCSP00000019872.1"/>
    <property type="gene ID" value="ENSMCSG00000013956.1"/>
</dbReference>
<evidence type="ECO:0000313" key="1">
    <source>
        <dbReference type="Ensembl" id="ENSMCSP00000019872.1"/>
    </source>
</evidence>
<evidence type="ECO:0000313" key="2">
    <source>
        <dbReference type="Proteomes" id="UP000694560"/>
    </source>
</evidence>
<name>A0A8C5UCU2_9PASS</name>
<organism evidence="1 2">
    <name type="scientific">Malurus cyaneus samueli</name>
    <dbReference type="NCBI Taxonomy" id="2593467"/>
    <lineage>
        <taxon>Eukaryota</taxon>
        <taxon>Metazoa</taxon>
        <taxon>Chordata</taxon>
        <taxon>Craniata</taxon>
        <taxon>Vertebrata</taxon>
        <taxon>Euteleostomi</taxon>
        <taxon>Archelosauria</taxon>
        <taxon>Archosauria</taxon>
        <taxon>Dinosauria</taxon>
        <taxon>Saurischia</taxon>
        <taxon>Theropoda</taxon>
        <taxon>Coelurosauria</taxon>
        <taxon>Aves</taxon>
        <taxon>Neognathae</taxon>
        <taxon>Neoaves</taxon>
        <taxon>Telluraves</taxon>
        <taxon>Australaves</taxon>
        <taxon>Passeriformes</taxon>
        <taxon>Meliphagoidea</taxon>
        <taxon>Maluridae</taxon>
        <taxon>Malurus</taxon>
    </lineage>
</organism>
<dbReference type="AlphaFoldDB" id="A0A8C5UCU2"/>
<accession>A0A8C5UCU2</accession>
<reference evidence="1" key="1">
    <citation type="submission" date="2025-08" db="UniProtKB">
        <authorList>
            <consortium name="Ensembl"/>
        </authorList>
    </citation>
    <scope>IDENTIFICATION</scope>
</reference>